<feature type="transmembrane region" description="Helical" evidence="1">
    <location>
        <begin position="285"/>
        <end position="305"/>
    </location>
</feature>
<keyword evidence="3" id="KW-1185">Reference proteome</keyword>
<name>A0A0U3B3A1_9ALTE</name>
<sequence>MNLIQRYIHAVEQYLPETVRQDVGRELKANIEDQLEAQEESADSRNTPKQVEVILKQLGHPAQIAARYHPPAPLVSPALMTLYFKALAFVMGLLFVLHILDLSLGYIAASDFSLIRFLLQLSLGFVDTATWVFTSVTLIFYAITATGSEEKWLGYSNWQPKDLPDTGHPWQHLSSTHTLTDLVTNVFVLFVIWQPLWRSAESLSDSWFAFAGPFEQLFPVITTLLVLSLLFNLWCFRFPYWNRATLRINTVQNLIYAGLLFYLASLEQIVVLTDKALSLPVRFDLNKSISIGLVLVAVYLLYEVFRDIRRLRLLRA</sequence>
<evidence type="ECO:0000256" key="1">
    <source>
        <dbReference type="SAM" id="Phobius"/>
    </source>
</evidence>
<feature type="transmembrane region" description="Helical" evidence="1">
    <location>
        <begin position="86"/>
        <end position="109"/>
    </location>
</feature>
<dbReference type="Pfam" id="PF22564">
    <property type="entry name" value="HAAS"/>
    <property type="match status" value="1"/>
</dbReference>
<dbReference type="Proteomes" id="UP000068447">
    <property type="component" value="Chromosome"/>
</dbReference>
<keyword evidence="1" id="KW-0812">Transmembrane</keyword>
<evidence type="ECO:0000313" key="2">
    <source>
        <dbReference type="EMBL" id="ALS99552.1"/>
    </source>
</evidence>
<dbReference type="KEGG" id="lal:AT746_15675"/>
<feature type="transmembrane region" description="Helical" evidence="1">
    <location>
        <begin position="254"/>
        <end position="273"/>
    </location>
</feature>
<gene>
    <name evidence="2" type="ORF">AT746_15675</name>
</gene>
<feature type="transmembrane region" description="Helical" evidence="1">
    <location>
        <begin position="121"/>
        <end position="143"/>
    </location>
</feature>
<dbReference type="AlphaFoldDB" id="A0A0U3B3A1"/>
<keyword evidence="1" id="KW-0472">Membrane</keyword>
<dbReference type="STRING" id="1526571.AT746_15675"/>
<feature type="transmembrane region" description="Helical" evidence="1">
    <location>
        <begin position="217"/>
        <end position="234"/>
    </location>
</feature>
<evidence type="ECO:0000313" key="3">
    <source>
        <dbReference type="Proteomes" id="UP000068447"/>
    </source>
</evidence>
<reference evidence="2 3" key="1">
    <citation type="submission" date="2015-12" db="EMBL/GenBank/DDBJ databases">
        <title>Complete genome of Lacimicrobium alkaliphilum KCTC 32984.</title>
        <authorList>
            <person name="Kim S.-G."/>
            <person name="Lee Y.-J."/>
        </authorList>
    </citation>
    <scope>NUCLEOTIDE SEQUENCE [LARGE SCALE GENOMIC DNA]</scope>
    <source>
        <strain evidence="2 3">YelD216</strain>
    </source>
</reference>
<accession>A0A0U3B3A1</accession>
<dbReference type="OrthoDB" id="116789at2"/>
<dbReference type="RefSeq" id="WP_062482118.1">
    <property type="nucleotide sequence ID" value="NZ_CP013650.1"/>
</dbReference>
<protein>
    <submittedName>
        <fullName evidence="2">Uncharacterized protein</fullName>
    </submittedName>
</protein>
<dbReference type="EMBL" id="CP013650">
    <property type="protein sequence ID" value="ALS99552.1"/>
    <property type="molecule type" value="Genomic_DNA"/>
</dbReference>
<proteinExistence type="predicted"/>
<keyword evidence="1" id="KW-1133">Transmembrane helix</keyword>
<organism evidence="2 3">
    <name type="scientific">Lacimicrobium alkaliphilum</name>
    <dbReference type="NCBI Taxonomy" id="1526571"/>
    <lineage>
        <taxon>Bacteria</taxon>
        <taxon>Pseudomonadati</taxon>
        <taxon>Pseudomonadota</taxon>
        <taxon>Gammaproteobacteria</taxon>
        <taxon>Alteromonadales</taxon>
        <taxon>Alteromonadaceae</taxon>
        <taxon>Lacimicrobium</taxon>
    </lineage>
</organism>